<sequence>MSEHNDEATAASAPASLPVNGIQRTFAVLRALADAPPQGMRVTQVAKAIGLTQGTTHRLLQSLAGEGVVEQDERSKLYRLGMDLFALAARAGNASDVRSLCRPALLRLCGSLGDTVFLLLRSRFDAVCVDRVDGPFPIRAFTGDIGGRVALGVGQGALAILAFLPEEEREEVIRYNVPRLREFGVYDEVYLRTEIERVRETGYAARQAGLLDGMAGLAVPLFDTGGNIVGALSVGTLTSRLTEERLPTVVQMLQREAAALSRRINPFDPALRRPMHQANPVEPQA</sequence>
<comment type="caution">
    <text evidence="6">The sequence shown here is derived from an EMBL/GenBank/DDBJ whole genome shotgun (WGS) entry which is preliminary data.</text>
</comment>
<evidence type="ECO:0000313" key="7">
    <source>
        <dbReference type="Proteomes" id="UP000214747"/>
    </source>
</evidence>
<name>A0A225SRZ4_9BURK</name>
<dbReference type="PANTHER" id="PTHR30136">
    <property type="entry name" value="HELIX-TURN-HELIX TRANSCRIPTIONAL REGULATOR, ICLR FAMILY"/>
    <property type="match status" value="1"/>
</dbReference>
<evidence type="ECO:0000313" key="6">
    <source>
        <dbReference type="EMBL" id="OWY33935.1"/>
    </source>
</evidence>
<proteinExistence type="predicted"/>
<dbReference type="PROSITE" id="PS51078">
    <property type="entry name" value="ICLR_ED"/>
    <property type="match status" value="1"/>
</dbReference>
<dbReference type="PROSITE" id="PS51077">
    <property type="entry name" value="HTH_ICLR"/>
    <property type="match status" value="1"/>
</dbReference>
<keyword evidence="2" id="KW-0238">DNA-binding</keyword>
<dbReference type="EMBL" id="NJGV01000013">
    <property type="protein sequence ID" value="OWY33935.1"/>
    <property type="molecule type" value="Genomic_DNA"/>
</dbReference>
<dbReference type="InterPro" id="IPR014757">
    <property type="entry name" value="Tscrpt_reg_IclR_C"/>
</dbReference>
<keyword evidence="3" id="KW-0804">Transcription</keyword>
<feature type="domain" description="IclR-ED" evidence="5">
    <location>
        <begin position="83"/>
        <end position="266"/>
    </location>
</feature>
<dbReference type="Pfam" id="PF09339">
    <property type="entry name" value="HTH_IclR"/>
    <property type="match status" value="1"/>
</dbReference>
<keyword evidence="7" id="KW-1185">Reference proteome</keyword>
<evidence type="ECO:0000259" key="4">
    <source>
        <dbReference type="PROSITE" id="PS51077"/>
    </source>
</evidence>
<dbReference type="InterPro" id="IPR036390">
    <property type="entry name" value="WH_DNA-bd_sf"/>
</dbReference>
<dbReference type="GO" id="GO:0045892">
    <property type="term" value="P:negative regulation of DNA-templated transcription"/>
    <property type="evidence" value="ECO:0007669"/>
    <property type="project" value="TreeGrafter"/>
</dbReference>
<keyword evidence="1" id="KW-0805">Transcription regulation</keyword>
<dbReference type="GO" id="GO:0003700">
    <property type="term" value="F:DNA-binding transcription factor activity"/>
    <property type="evidence" value="ECO:0007669"/>
    <property type="project" value="TreeGrafter"/>
</dbReference>
<dbReference type="FunFam" id="1.10.10.10:FF:000056">
    <property type="entry name" value="IclR family transcriptional regulator"/>
    <property type="match status" value="1"/>
</dbReference>
<dbReference type="InterPro" id="IPR036388">
    <property type="entry name" value="WH-like_DNA-bd_sf"/>
</dbReference>
<dbReference type="SUPFAM" id="SSF46785">
    <property type="entry name" value="Winged helix' DNA-binding domain"/>
    <property type="match status" value="1"/>
</dbReference>
<dbReference type="GO" id="GO:0003677">
    <property type="term" value="F:DNA binding"/>
    <property type="evidence" value="ECO:0007669"/>
    <property type="project" value="UniProtKB-KW"/>
</dbReference>
<evidence type="ECO:0000256" key="1">
    <source>
        <dbReference type="ARBA" id="ARBA00023015"/>
    </source>
</evidence>
<dbReference type="InterPro" id="IPR005471">
    <property type="entry name" value="Tscrpt_reg_IclR_N"/>
</dbReference>
<dbReference type="Proteomes" id="UP000214747">
    <property type="component" value="Unassembled WGS sequence"/>
</dbReference>
<dbReference type="SUPFAM" id="SSF55781">
    <property type="entry name" value="GAF domain-like"/>
    <property type="match status" value="1"/>
</dbReference>
<dbReference type="SMART" id="SM00346">
    <property type="entry name" value="HTH_ICLR"/>
    <property type="match status" value="1"/>
</dbReference>
<dbReference type="InterPro" id="IPR050707">
    <property type="entry name" value="HTH_MetabolicPath_Reg"/>
</dbReference>
<reference evidence="6 7" key="1">
    <citation type="journal article" date="2010" name="Int. J. Syst. Evol. Microbiol.">
        <title>Reclassification of Herbaspirillum putei as a later heterotypic synonym of Herbaspirillum huttiense, with the description of H. huttiense subsp. huttiense subsp. nov. and H. huttiense subsp. putei subsp. nov., comb. nov., and description of Herbaspirillum aquaticum sp. nov.</title>
        <authorList>
            <person name="Dobritsa A.P."/>
            <person name="Reddy M.C."/>
            <person name="Samadpour M."/>
        </authorList>
    </citation>
    <scope>NUCLEOTIDE SEQUENCE [LARGE SCALE GENOMIC DNA]</scope>
    <source>
        <strain evidence="6 7">IEH 4430</strain>
    </source>
</reference>
<dbReference type="Gene3D" id="1.10.10.10">
    <property type="entry name" value="Winged helix-like DNA-binding domain superfamily/Winged helix DNA-binding domain"/>
    <property type="match status" value="1"/>
</dbReference>
<protein>
    <submittedName>
        <fullName evidence="6">IclR family transcriptional regulator</fullName>
    </submittedName>
</protein>
<evidence type="ECO:0000256" key="3">
    <source>
        <dbReference type="ARBA" id="ARBA00023163"/>
    </source>
</evidence>
<dbReference type="RefSeq" id="WP_088755879.1">
    <property type="nucleotide sequence ID" value="NZ_NJGV01000013.1"/>
</dbReference>
<evidence type="ECO:0000259" key="5">
    <source>
        <dbReference type="PROSITE" id="PS51078"/>
    </source>
</evidence>
<evidence type="ECO:0000256" key="2">
    <source>
        <dbReference type="ARBA" id="ARBA00023125"/>
    </source>
</evidence>
<feature type="domain" description="HTH iclR-type" evidence="4">
    <location>
        <begin position="19"/>
        <end position="82"/>
    </location>
</feature>
<gene>
    <name evidence="6" type="ORF">CEJ45_15005</name>
</gene>
<accession>A0A225SRZ4</accession>
<dbReference type="InterPro" id="IPR029016">
    <property type="entry name" value="GAF-like_dom_sf"/>
</dbReference>
<dbReference type="Pfam" id="PF01614">
    <property type="entry name" value="IclR_C"/>
    <property type="match status" value="1"/>
</dbReference>
<organism evidence="6 7">
    <name type="scientific">Herbaspirillum aquaticum</name>
    <dbReference type="NCBI Taxonomy" id="568783"/>
    <lineage>
        <taxon>Bacteria</taxon>
        <taxon>Pseudomonadati</taxon>
        <taxon>Pseudomonadota</taxon>
        <taxon>Betaproteobacteria</taxon>
        <taxon>Burkholderiales</taxon>
        <taxon>Oxalobacteraceae</taxon>
        <taxon>Herbaspirillum</taxon>
    </lineage>
</organism>
<dbReference type="Gene3D" id="3.30.450.40">
    <property type="match status" value="1"/>
</dbReference>
<dbReference type="AlphaFoldDB" id="A0A225SRZ4"/>
<dbReference type="PANTHER" id="PTHR30136:SF24">
    <property type="entry name" value="HTH-TYPE TRANSCRIPTIONAL REPRESSOR ALLR"/>
    <property type="match status" value="1"/>
</dbReference>